<sequence>MHFNCVARLLIRAMSVLLMLSLGFGGYPIFAQAQSAKPWFGLKMPDARESQSDKDRSIFVNPDFPPLSLRLPKSEDPYADIKGDEVYAYLETIVAITRQNRPDGERFWGRIAGSAAEVKTAEYIANEFRDLGLSNVRLEPVQGKNQWWPTNWEVTLIGDSAYGPGTTDVMLKSAFPALQLETGAISVSGLEAELIYVGRGHPVDLVDRNVQGKIAVVHANMEADPFFQSARGYIDGIVEAGAVGVITLMNAPGNHQYALEDMGPPDVPCLILGGDDGRFLEDAMAAAGPSNPLTMRLSLDAEIREPWQSKNVIGLVPGQTDEYIIIVAHLDGYFESANDNGAGLASMLALAKHFAREKTPRPMRNHLLVGTSGHHEFSDGVEAFIAAHPEILQKTVLIFNVEHPSASGAHYRGKLLFKRGSIPGQLQTTTTESTRSLTVSNQNELIISFYREAIDLYGLVINSNLQRSPPTGDAFGFFRAGHEVVQILDANIWYHSDGDLPDSMYPSGLERATRLYAYVLNRLDQASRTELE</sequence>
<dbReference type="InterPro" id="IPR007484">
    <property type="entry name" value="Peptidase_M28"/>
</dbReference>
<dbReference type="SUPFAM" id="SSF52025">
    <property type="entry name" value="PA domain"/>
    <property type="match status" value="1"/>
</dbReference>
<dbReference type="PANTHER" id="PTHR12053">
    <property type="entry name" value="PROTEASE FAMILY M28 PLASMA GLUTAMATE CARBOXYPEPTIDASE-RELATED"/>
    <property type="match status" value="1"/>
</dbReference>
<evidence type="ECO:0000256" key="3">
    <source>
        <dbReference type="ARBA" id="ARBA00004555"/>
    </source>
</evidence>
<keyword evidence="11" id="KW-0378">Hydrolase</keyword>
<keyword evidence="7" id="KW-0121">Carboxypeptidase</keyword>
<evidence type="ECO:0000256" key="12">
    <source>
        <dbReference type="ARBA" id="ARBA00022824"/>
    </source>
</evidence>
<keyword evidence="12" id="KW-0256">Endoplasmic reticulum</keyword>
<dbReference type="Gene3D" id="3.50.30.30">
    <property type="match status" value="1"/>
</dbReference>
<keyword evidence="8" id="KW-0645">Protease</keyword>
<evidence type="ECO:0000256" key="5">
    <source>
        <dbReference type="ARBA" id="ARBA00014116"/>
    </source>
</evidence>
<evidence type="ECO:0000256" key="19">
    <source>
        <dbReference type="ARBA" id="ARBA00025833"/>
    </source>
</evidence>
<keyword evidence="17" id="KW-0325">Glycoprotein</keyword>
<evidence type="ECO:0000256" key="2">
    <source>
        <dbReference type="ARBA" id="ARBA00004371"/>
    </source>
</evidence>
<gene>
    <name evidence="22" type="ORF">METZ01_LOCUS84346</name>
</gene>
<evidence type="ECO:0000256" key="9">
    <source>
        <dbReference type="ARBA" id="ARBA00022723"/>
    </source>
</evidence>
<evidence type="ECO:0000256" key="14">
    <source>
        <dbReference type="ARBA" id="ARBA00023034"/>
    </source>
</evidence>
<keyword evidence="6" id="KW-0964">Secreted</keyword>
<dbReference type="EMBL" id="UINC01007113">
    <property type="protein sequence ID" value="SVA31492.1"/>
    <property type="molecule type" value="Genomic_DNA"/>
</dbReference>
<comment type="subcellular location">
    <subcellularLocation>
        <location evidence="1">Endoplasmic reticulum</location>
    </subcellularLocation>
    <subcellularLocation>
        <location evidence="3">Golgi apparatus</location>
    </subcellularLocation>
    <subcellularLocation>
        <location evidence="2">Lysosome</location>
    </subcellularLocation>
    <subcellularLocation>
        <location evidence="4">Secreted</location>
    </subcellularLocation>
</comment>
<dbReference type="GO" id="GO:0005783">
    <property type="term" value="C:endoplasmic reticulum"/>
    <property type="evidence" value="ECO:0007669"/>
    <property type="project" value="UniProtKB-SubCell"/>
</dbReference>
<evidence type="ECO:0000256" key="13">
    <source>
        <dbReference type="ARBA" id="ARBA00022833"/>
    </source>
</evidence>
<dbReference type="Gene3D" id="3.40.630.10">
    <property type="entry name" value="Zn peptidases"/>
    <property type="match status" value="1"/>
</dbReference>
<dbReference type="GO" id="GO:0005794">
    <property type="term" value="C:Golgi apparatus"/>
    <property type="evidence" value="ECO:0007669"/>
    <property type="project" value="UniProtKB-SubCell"/>
</dbReference>
<dbReference type="GO" id="GO:0006508">
    <property type="term" value="P:proteolysis"/>
    <property type="evidence" value="ECO:0007669"/>
    <property type="project" value="UniProtKB-KW"/>
</dbReference>
<keyword evidence="16" id="KW-0865">Zymogen</keyword>
<evidence type="ECO:0000256" key="7">
    <source>
        <dbReference type="ARBA" id="ARBA00022645"/>
    </source>
</evidence>
<organism evidence="22">
    <name type="scientific">marine metagenome</name>
    <dbReference type="NCBI Taxonomy" id="408172"/>
    <lineage>
        <taxon>unclassified sequences</taxon>
        <taxon>metagenomes</taxon>
        <taxon>ecological metagenomes</taxon>
    </lineage>
</organism>
<proteinExistence type="predicted"/>
<dbReference type="InterPro" id="IPR039866">
    <property type="entry name" value="CPQ"/>
</dbReference>
<evidence type="ECO:0000256" key="10">
    <source>
        <dbReference type="ARBA" id="ARBA00022729"/>
    </source>
</evidence>
<evidence type="ECO:0000256" key="6">
    <source>
        <dbReference type="ARBA" id="ARBA00022525"/>
    </source>
</evidence>
<keyword evidence="13" id="KW-0862">Zinc</keyword>
<evidence type="ECO:0000256" key="8">
    <source>
        <dbReference type="ARBA" id="ARBA00022670"/>
    </source>
</evidence>
<dbReference type="AlphaFoldDB" id="A0A381UTI7"/>
<evidence type="ECO:0000259" key="21">
    <source>
        <dbReference type="Pfam" id="PF04389"/>
    </source>
</evidence>
<dbReference type="GO" id="GO:0004180">
    <property type="term" value="F:carboxypeptidase activity"/>
    <property type="evidence" value="ECO:0007669"/>
    <property type="project" value="UniProtKB-KW"/>
</dbReference>
<evidence type="ECO:0000256" key="15">
    <source>
        <dbReference type="ARBA" id="ARBA00023049"/>
    </source>
</evidence>
<evidence type="ECO:0000256" key="20">
    <source>
        <dbReference type="ARBA" id="ARBA00033328"/>
    </source>
</evidence>
<evidence type="ECO:0000256" key="17">
    <source>
        <dbReference type="ARBA" id="ARBA00023180"/>
    </source>
</evidence>
<keyword evidence="10" id="KW-0732">Signal</keyword>
<keyword evidence="15" id="KW-0482">Metalloprotease</keyword>
<keyword evidence="18" id="KW-0458">Lysosome</keyword>
<dbReference type="SUPFAM" id="SSF53187">
    <property type="entry name" value="Zn-dependent exopeptidases"/>
    <property type="match status" value="1"/>
</dbReference>
<keyword evidence="9" id="KW-0479">Metal-binding</keyword>
<evidence type="ECO:0000256" key="1">
    <source>
        <dbReference type="ARBA" id="ARBA00004240"/>
    </source>
</evidence>
<accession>A0A381UTI7</accession>
<dbReference type="GO" id="GO:0070573">
    <property type="term" value="F:metallodipeptidase activity"/>
    <property type="evidence" value="ECO:0007669"/>
    <property type="project" value="InterPro"/>
</dbReference>
<name>A0A381UTI7_9ZZZZ</name>
<keyword evidence="14" id="KW-0333">Golgi apparatus</keyword>
<dbReference type="GO" id="GO:0046872">
    <property type="term" value="F:metal ion binding"/>
    <property type="evidence" value="ECO:0007669"/>
    <property type="project" value="UniProtKB-KW"/>
</dbReference>
<evidence type="ECO:0000256" key="16">
    <source>
        <dbReference type="ARBA" id="ARBA00023145"/>
    </source>
</evidence>
<protein>
    <recommendedName>
        <fullName evidence="5">Carboxypeptidase Q</fullName>
    </recommendedName>
    <alternativeName>
        <fullName evidence="20">Plasma glutamate carboxypeptidase</fullName>
    </alternativeName>
</protein>
<evidence type="ECO:0000256" key="11">
    <source>
        <dbReference type="ARBA" id="ARBA00022801"/>
    </source>
</evidence>
<evidence type="ECO:0000256" key="18">
    <source>
        <dbReference type="ARBA" id="ARBA00023228"/>
    </source>
</evidence>
<feature type="domain" description="Peptidase M28" evidence="21">
    <location>
        <begin position="311"/>
        <end position="519"/>
    </location>
</feature>
<dbReference type="PANTHER" id="PTHR12053:SF3">
    <property type="entry name" value="CARBOXYPEPTIDASE Q"/>
    <property type="match status" value="1"/>
</dbReference>
<evidence type="ECO:0000313" key="22">
    <source>
        <dbReference type="EMBL" id="SVA31492.1"/>
    </source>
</evidence>
<dbReference type="GO" id="GO:0005764">
    <property type="term" value="C:lysosome"/>
    <property type="evidence" value="ECO:0007669"/>
    <property type="project" value="UniProtKB-SubCell"/>
</dbReference>
<dbReference type="GO" id="GO:0005576">
    <property type="term" value="C:extracellular region"/>
    <property type="evidence" value="ECO:0007669"/>
    <property type="project" value="UniProtKB-SubCell"/>
</dbReference>
<dbReference type="Pfam" id="PF04389">
    <property type="entry name" value="Peptidase_M28"/>
    <property type="match status" value="1"/>
</dbReference>
<reference evidence="22" key="1">
    <citation type="submission" date="2018-05" db="EMBL/GenBank/DDBJ databases">
        <authorList>
            <person name="Lanie J.A."/>
            <person name="Ng W.-L."/>
            <person name="Kazmierczak K.M."/>
            <person name="Andrzejewski T.M."/>
            <person name="Davidsen T.M."/>
            <person name="Wayne K.J."/>
            <person name="Tettelin H."/>
            <person name="Glass J.I."/>
            <person name="Rusch D."/>
            <person name="Podicherti R."/>
            <person name="Tsui H.-C.T."/>
            <person name="Winkler M.E."/>
        </authorList>
    </citation>
    <scope>NUCLEOTIDE SEQUENCE</scope>
</reference>
<comment type="subunit">
    <text evidence="19">Homodimer. The monomeric form is inactive while the homodimer is active.</text>
</comment>
<dbReference type="InterPro" id="IPR046450">
    <property type="entry name" value="PA_dom_sf"/>
</dbReference>
<evidence type="ECO:0000256" key="4">
    <source>
        <dbReference type="ARBA" id="ARBA00004613"/>
    </source>
</evidence>